<dbReference type="RefSeq" id="WP_106595812.1">
    <property type="nucleotide sequence ID" value="NZ_PYAS01000005.1"/>
</dbReference>
<organism evidence="1 2">
    <name type="scientific">Dyadobacter jiangsuensis</name>
    <dbReference type="NCBI Taxonomy" id="1591085"/>
    <lineage>
        <taxon>Bacteria</taxon>
        <taxon>Pseudomonadati</taxon>
        <taxon>Bacteroidota</taxon>
        <taxon>Cytophagia</taxon>
        <taxon>Cytophagales</taxon>
        <taxon>Spirosomataceae</taxon>
        <taxon>Dyadobacter</taxon>
    </lineage>
</organism>
<proteinExistence type="predicted"/>
<dbReference type="Pfam" id="PF06296">
    <property type="entry name" value="RelE"/>
    <property type="match status" value="1"/>
</dbReference>
<sequence>MRYFVKTTPEFDSRLKSLLKKYPSLSVEFRELVLSLAENPRNGISLGKGCYKKRLSIASKGKGKSGGARVIYYVHVSETTIYLLTIFDKSERESLSPIELKELLSTVDRS</sequence>
<dbReference type="InterPro" id="IPR009387">
    <property type="entry name" value="HigB-2"/>
</dbReference>
<dbReference type="EMBL" id="PYAS01000005">
    <property type="protein sequence ID" value="PSL29556.1"/>
    <property type="molecule type" value="Genomic_DNA"/>
</dbReference>
<keyword evidence="1" id="KW-0540">Nuclease</keyword>
<keyword evidence="1" id="KW-0378">Hydrolase</keyword>
<dbReference type="Proteomes" id="UP000241964">
    <property type="component" value="Unassembled WGS sequence"/>
</dbReference>
<dbReference type="PIRSF" id="PIRSF039032">
    <property type="entry name" value="HigB-2"/>
    <property type="match status" value="1"/>
</dbReference>
<dbReference type="InterPro" id="IPR035093">
    <property type="entry name" value="RelE/ParE_toxin_dom_sf"/>
</dbReference>
<dbReference type="Gene3D" id="3.30.2310.20">
    <property type="entry name" value="RelE-like"/>
    <property type="match status" value="1"/>
</dbReference>
<name>A0A2P8G6H6_9BACT</name>
<dbReference type="AlphaFoldDB" id="A0A2P8G6H6"/>
<dbReference type="GO" id="GO:0004519">
    <property type="term" value="F:endonuclease activity"/>
    <property type="evidence" value="ECO:0007669"/>
    <property type="project" value="UniProtKB-KW"/>
</dbReference>
<comment type="caution">
    <text evidence="1">The sequence shown here is derived from an EMBL/GenBank/DDBJ whole genome shotgun (WGS) entry which is preliminary data.</text>
</comment>
<evidence type="ECO:0000313" key="1">
    <source>
        <dbReference type="EMBL" id="PSL29556.1"/>
    </source>
</evidence>
<keyword evidence="2" id="KW-1185">Reference proteome</keyword>
<gene>
    <name evidence="1" type="ORF">CLV60_105398</name>
</gene>
<reference evidence="1 2" key="1">
    <citation type="submission" date="2018-03" db="EMBL/GenBank/DDBJ databases">
        <title>Genomic Encyclopedia of Archaeal and Bacterial Type Strains, Phase II (KMG-II): from individual species to whole genera.</title>
        <authorList>
            <person name="Goeker M."/>
        </authorList>
    </citation>
    <scope>NUCLEOTIDE SEQUENCE [LARGE SCALE GENOMIC DNA]</scope>
    <source>
        <strain evidence="1 2">DSM 29057</strain>
    </source>
</reference>
<protein>
    <submittedName>
        <fullName evidence="1">mRNA-degrading endonuclease RelE of RelBE toxin-antitoxin system</fullName>
    </submittedName>
</protein>
<keyword evidence="1" id="KW-0255">Endonuclease</keyword>
<accession>A0A2P8G6H6</accession>
<evidence type="ECO:0000313" key="2">
    <source>
        <dbReference type="Proteomes" id="UP000241964"/>
    </source>
</evidence>
<dbReference type="OrthoDB" id="1364255at2"/>